<dbReference type="RefSeq" id="WP_348391619.1">
    <property type="nucleotide sequence ID" value="NZ_CP134145.1"/>
</dbReference>
<accession>A0ABY9TUH6</accession>
<protein>
    <submittedName>
        <fullName evidence="1">Uncharacterized protein</fullName>
    </submittedName>
</protein>
<dbReference type="EMBL" id="CP134145">
    <property type="protein sequence ID" value="WNC72502.1"/>
    <property type="molecule type" value="Genomic_DNA"/>
</dbReference>
<organism evidence="1 2">
    <name type="scientific">Thalassotalea psychrophila</name>
    <dbReference type="NCBI Taxonomy" id="3065647"/>
    <lineage>
        <taxon>Bacteria</taxon>
        <taxon>Pseudomonadati</taxon>
        <taxon>Pseudomonadota</taxon>
        <taxon>Gammaproteobacteria</taxon>
        <taxon>Alteromonadales</taxon>
        <taxon>Colwelliaceae</taxon>
        <taxon>Thalassotalea</taxon>
    </lineage>
</organism>
<keyword evidence="2" id="KW-1185">Reference proteome</keyword>
<reference evidence="2" key="1">
    <citation type="submission" date="2023-09" db="EMBL/GenBank/DDBJ databases">
        <authorList>
            <person name="Li S."/>
            <person name="Li X."/>
            <person name="Zhang C."/>
            <person name="Zhao Z."/>
        </authorList>
    </citation>
    <scope>NUCLEOTIDE SEQUENCE [LARGE SCALE GENOMIC DNA]</scope>
    <source>
        <strain evidence="2">SQ149</strain>
    </source>
</reference>
<evidence type="ECO:0000313" key="2">
    <source>
        <dbReference type="Proteomes" id="UP001258994"/>
    </source>
</evidence>
<gene>
    <name evidence="1" type="ORF">RGQ13_00585</name>
</gene>
<dbReference type="Proteomes" id="UP001258994">
    <property type="component" value="Chromosome"/>
</dbReference>
<proteinExistence type="predicted"/>
<name>A0ABY9TUH6_9GAMM</name>
<evidence type="ECO:0000313" key="1">
    <source>
        <dbReference type="EMBL" id="WNC72502.1"/>
    </source>
</evidence>
<sequence>MIDYKRYKDIIYVDTKKLVTMDYEKISQDLLTPEQILPLKYKMSFVFARLLKNKRWKWAMHRDLDGSKMAAYELACLNVAFLVGVRQVLKIDLPILTSDR</sequence>